<reference evidence="3" key="1">
    <citation type="submission" date="2015-11" db="EMBL/GenBank/DDBJ databases">
        <title>De novo transcriptome assembly of four potential Pierce s Disease insect vectors from Arizona vineyards.</title>
        <authorList>
            <person name="Tassone E.E."/>
        </authorList>
    </citation>
    <scope>NUCLEOTIDE SEQUENCE</scope>
</reference>
<dbReference type="Pfam" id="PF00956">
    <property type="entry name" value="NAP"/>
    <property type="match status" value="1"/>
</dbReference>
<gene>
    <name evidence="3" type="ORF">g.20824</name>
</gene>
<sequence length="259" mass="30366">MSHEKNAPSNIKLRKIDLNHGLNHGDERIISVLNELESVQTRIVALDDKAHDEKQAVSRKYDNLKRSLYQSRSNYIKNIPYFWERVFYNNSQLSSLVSEDENDCFKYLTNLEVEEGSNNYKIHFFFNENPIIENKKLTKEILYDKNMDCTTKSTPILWKDSCSKVNQATTSKGRKRNFEERNLLEWFEGDADYFNLLVAQAIRTEIWQNPALHFKKGLVEGKLETDDCDVWDEDNDSDELLKELMEDVNDSDDSSDEDD</sequence>
<dbReference type="GO" id="GO:0005634">
    <property type="term" value="C:nucleus"/>
    <property type="evidence" value="ECO:0007669"/>
    <property type="project" value="InterPro"/>
</dbReference>
<comment type="similarity">
    <text evidence="1 2">Belongs to the nucleosome assembly protein (NAP) family.</text>
</comment>
<name>A0A1B6KWF9_9HEMI</name>
<protein>
    <recommendedName>
        <fullName evidence="4">Protein SET</fullName>
    </recommendedName>
</protein>
<dbReference type="EMBL" id="GEBQ01024199">
    <property type="protein sequence ID" value="JAT15778.1"/>
    <property type="molecule type" value="Transcribed_RNA"/>
</dbReference>
<evidence type="ECO:0008006" key="4">
    <source>
        <dbReference type="Google" id="ProtNLM"/>
    </source>
</evidence>
<organism evidence="3">
    <name type="scientific">Graphocephala atropunctata</name>
    <dbReference type="NCBI Taxonomy" id="36148"/>
    <lineage>
        <taxon>Eukaryota</taxon>
        <taxon>Metazoa</taxon>
        <taxon>Ecdysozoa</taxon>
        <taxon>Arthropoda</taxon>
        <taxon>Hexapoda</taxon>
        <taxon>Insecta</taxon>
        <taxon>Pterygota</taxon>
        <taxon>Neoptera</taxon>
        <taxon>Paraneoptera</taxon>
        <taxon>Hemiptera</taxon>
        <taxon>Auchenorrhyncha</taxon>
        <taxon>Membracoidea</taxon>
        <taxon>Cicadellidae</taxon>
        <taxon>Cicadellinae</taxon>
        <taxon>Cicadellini</taxon>
        <taxon>Graphocephala</taxon>
    </lineage>
</organism>
<dbReference type="AlphaFoldDB" id="A0A1B6KWF9"/>
<dbReference type="Gene3D" id="1.20.5.1500">
    <property type="match status" value="1"/>
</dbReference>
<dbReference type="InterPro" id="IPR002164">
    <property type="entry name" value="NAP_family"/>
</dbReference>
<dbReference type="SUPFAM" id="SSF143113">
    <property type="entry name" value="NAP-like"/>
    <property type="match status" value="1"/>
</dbReference>
<evidence type="ECO:0000313" key="3">
    <source>
        <dbReference type="EMBL" id="JAT15778.1"/>
    </source>
</evidence>
<dbReference type="GO" id="GO:0006334">
    <property type="term" value="P:nucleosome assembly"/>
    <property type="evidence" value="ECO:0007669"/>
    <property type="project" value="InterPro"/>
</dbReference>
<evidence type="ECO:0000256" key="1">
    <source>
        <dbReference type="ARBA" id="ARBA00009947"/>
    </source>
</evidence>
<dbReference type="Gene3D" id="3.30.1120.90">
    <property type="entry name" value="Nucleosome assembly protein"/>
    <property type="match status" value="1"/>
</dbReference>
<evidence type="ECO:0000256" key="2">
    <source>
        <dbReference type="RuleBase" id="RU003876"/>
    </source>
</evidence>
<accession>A0A1B6KWF9</accession>
<proteinExistence type="inferred from homology"/>
<dbReference type="PANTHER" id="PTHR11875">
    <property type="entry name" value="TESTIS-SPECIFIC Y-ENCODED PROTEIN"/>
    <property type="match status" value="1"/>
</dbReference>
<dbReference type="InterPro" id="IPR037231">
    <property type="entry name" value="NAP-like_sf"/>
</dbReference>